<dbReference type="AlphaFoldDB" id="A0A9W5LKT2"/>
<dbReference type="Proteomes" id="UP000011182">
    <property type="component" value="Unassembled WGS sequence"/>
</dbReference>
<name>A0A9W5LKT2_9BACI</name>
<accession>A0A9W5LKT2</accession>
<keyword evidence="2" id="KW-1185">Reference proteome</keyword>
<evidence type="ECO:0000313" key="1">
    <source>
        <dbReference type="EMBL" id="ELS62542.1"/>
    </source>
</evidence>
<dbReference type="EMBL" id="AMXN01000002">
    <property type="protein sequence ID" value="ELS62542.1"/>
    <property type="molecule type" value="Genomic_DNA"/>
</dbReference>
<organism evidence="1 2">
    <name type="scientific">Bacillus inaquosorum KCTC 13429</name>
    <dbReference type="NCBI Taxonomy" id="1236548"/>
    <lineage>
        <taxon>Bacteria</taxon>
        <taxon>Bacillati</taxon>
        <taxon>Bacillota</taxon>
        <taxon>Bacilli</taxon>
        <taxon>Bacillales</taxon>
        <taxon>Bacillaceae</taxon>
        <taxon>Bacillus</taxon>
    </lineage>
</organism>
<evidence type="ECO:0000313" key="2">
    <source>
        <dbReference type="Proteomes" id="UP000011182"/>
    </source>
</evidence>
<proteinExistence type="predicted"/>
<comment type="caution">
    <text evidence="1">The sequence shown here is derived from an EMBL/GenBank/DDBJ whole genome shotgun (WGS) entry which is preliminary data.</text>
</comment>
<protein>
    <submittedName>
        <fullName evidence="1">Uncharacterized protein</fullName>
    </submittedName>
</protein>
<reference evidence="1 2" key="1">
    <citation type="journal article" date="2014" name="Syst. Appl. Microbiol.">
        <title>Genomic insights into the taxonomic status of the three subspecies of Bacillus subtilis.</title>
        <authorList>
            <person name="Yi H."/>
            <person name="Chun J."/>
            <person name="Cha C.J."/>
        </authorList>
    </citation>
    <scope>NUCLEOTIDE SEQUENCE [LARGE SCALE GENOMIC DNA]</scope>
    <source>
        <strain evidence="1 2">KCTC 13429</strain>
    </source>
</reference>
<gene>
    <name evidence="1" type="ORF">BSI_16210</name>
</gene>
<sequence>MTATGKLAERRRFERGKWNQWKYKTYWIGLSGGISIH</sequence>